<gene>
    <name evidence="2" type="ORF">FXF59_22720</name>
</gene>
<comment type="caution">
    <text evidence="2">The sequence shown here is derived from an EMBL/GenBank/DDBJ whole genome shotgun (WGS) entry which is preliminary data.</text>
</comment>
<name>A0ABY3LTP7_9ACTN</name>
<feature type="signal peptide" evidence="1">
    <location>
        <begin position="1"/>
        <end position="38"/>
    </location>
</feature>
<accession>A0ABY3LTP7</accession>
<feature type="non-terminal residue" evidence="2">
    <location>
        <position position="149"/>
    </location>
</feature>
<dbReference type="Proteomes" id="UP000322810">
    <property type="component" value="Unassembled WGS sequence"/>
</dbReference>
<evidence type="ECO:0000313" key="3">
    <source>
        <dbReference type="Proteomes" id="UP000322810"/>
    </source>
</evidence>
<organism evidence="2 3">
    <name type="scientific">Microbispora tritici</name>
    <dbReference type="NCBI Taxonomy" id="2604471"/>
    <lineage>
        <taxon>Bacteria</taxon>
        <taxon>Bacillati</taxon>
        <taxon>Actinomycetota</taxon>
        <taxon>Actinomycetes</taxon>
        <taxon>Streptosporangiales</taxon>
        <taxon>Streptosporangiaceae</taxon>
        <taxon>Microbispora</taxon>
    </lineage>
</organism>
<dbReference type="EMBL" id="VSEX01000039">
    <property type="protein sequence ID" value="TYB54253.1"/>
    <property type="molecule type" value="Genomic_DNA"/>
</dbReference>
<proteinExistence type="predicted"/>
<evidence type="ECO:0000256" key="1">
    <source>
        <dbReference type="SAM" id="SignalP"/>
    </source>
</evidence>
<dbReference type="RefSeq" id="WP_154956687.1">
    <property type="nucleotide sequence ID" value="NZ_VSEX01000039.1"/>
</dbReference>
<evidence type="ECO:0000313" key="2">
    <source>
        <dbReference type="EMBL" id="TYB54253.1"/>
    </source>
</evidence>
<reference evidence="2 3" key="1">
    <citation type="submission" date="2019-08" db="EMBL/GenBank/DDBJ databases">
        <title>Microbispora tritici sp. nov., a novel actinomycete isolated from a root of wheat (Triticum aestivum L.).</title>
        <authorList>
            <person name="Klykleung N."/>
            <person name="Tanasupawat S."/>
        </authorList>
    </citation>
    <scope>NUCLEOTIDE SEQUENCE [LARGE SCALE GENOMIC DNA]</scope>
    <source>
        <strain evidence="2 3">MT50</strain>
    </source>
</reference>
<feature type="chain" id="PRO_5046721311" evidence="1">
    <location>
        <begin position="39"/>
        <end position="149"/>
    </location>
</feature>
<keyword evidence="1" id="KW-0732">Signal</keyword>
<protein>
    <submittedName>
        <fullName evidence="2">Uncharacterized protein</fullName>
    </submittedName>
</protein>
<sequence>MRAATTRTHTRSRWSIAVVNAAVGSALLTALMAAPAHAGGMPNVSGKARASAATVPSRSGGQEWVQTGPLTFSHTLTGANNVYEKVSEVPALTIPFPGVWEISYHARTATYPTANTALWVTTALFKNGGLIPGSEALSGLLTSNVPGTQ</sequence>
<keyword evidence="3" id="KW-1185">Reference proteome</keyword>